<dbReference type="InterPro" id="IPR012334">
    <property type="entry name" value="Pectin_lyas_fold"/>
</dbReference>
<keyword evidence="3" id="KW-0964">Secreted</keyword>
<keyword evidence="9" id="KW-1185">Reference proteome</keyword>
<protein>
    <recommendedName>
        <fullName evidence="7">Pectinesterase catalytic domain-containing protein</fullName>
    </recommendedName>
</protein>
<comment type="subcellular location">
    <subcellularLocation>
        <location evidence="1">Secreted</location>
        <location evidence="1">Cell wall</location>
    </subcellularLocation>
</comment>
<evidence type="ECO:0000256" key="3">
    <source>
        <dbReference type="ARBA" id="ARBA00022512"/>
    </source>
</evidence>
<dbReference type="AlphaFoldDB" id="A0A9D4X634"/>
<evidence type="ECO:0000259" key="7">
    <source>
        <dbReference type="Pfam" id="PF01095"/>
    </source>
</evidence>
<evidence type="ECO:0000256" key="1">
    <source>
        <dbReference type="ARBA" id="ARBA00004191"/>
    </source>
</evidence>
<gene>
    <name evidence="8" type="ORF">KIW84_058424</name>
</gene>
<feature type="compositionally biased region" description="Pro residues" evidence="6">
    <location>
        <begin position="118"/>
        <end position="128"/>
    </location>
</feature>
<organism evidence="8 9">
    <name type="scientific">Pisum sativum</name>
    <name type="common">Garden pea</name>
    <name type="synonym">Lathyrus oleraceus</name>
    <dbReference type="NCBI Taxonomy" id="3888"/>
    <lineage>
        <taxon>Eukaryota</taxon>
        <taxon>Viridiplantae</taxon>
        <taxon>Streptophyta</taxon>
        <taxon>Embryophyta</taxon>
        <taxon>Tracheophyta</taxon>
        <taxon>Spermatophyta</taxon>
        <taxon>Magnoliopsida</taxon>
        <taxon>eudicotyledons</taxon>
        <taxon>Gunneridae</taxon>
        <taxon>Pentapetalae</taxon>
        <taxon>rosids</taxon>
        <taxon>fabids</taxon>
        <taxon>Fabales</taxon>
        <taxon>Fabaceae</taxon>
        <taxon>Papilionoideae</taxon>
        <taxon>50 kb inversion clade</taxon>
        <taxon>NPAAA clade</taxon>
        <taxon>Hologalegina</taxon>
        <taxon>IRL clade</taxon>
        <taxon>Fabeae</taxon>
        <taxon>Lathyrus</taxon>
    </lineage>
</organism>
<comment type="caution">
    <text evidence="8">The sequence shown here is derived from an EMBL/GenBank/DDBJ whole genome shotgun (WGS) entry which is preliminary data.</text>
</comment>
<evidence type="ECO:0000256" key="6">
    <source>
        <dbReference type="SAM" id="MobiDB-lite"/>
    </source>
</evidence>
<keyword evidence="3" id="KW-0134">Cell wall</keyword>
<feature type="compositionally biased region" description="Low complexity" evidence="6">
    <location>
        <begin position="286"/>
        <end position="320"/>
    </location>
</feature>
<keyword evidence="5" id="KW-0063">Aspartyl esterase</keyword>
<name>A0A9D4X634_PEA</name>
<dbReference type="SUPFAM" id="SSF51126">
    <property type="entry name" value="Pectin lyase-like"/>
    <property type="match status" value="1"/>
</dbReference>
<evidence type="ECO:0000256" key="4">
    <source>
        <dbReference type="ARBA" id="ARBA00022801"/>
    </source>
</evidence>
<evidence type="ECO:0000313" key="8">
    <source>
        <dbReference type="EMBL" id="KAI5414282.1"/>
    </source>
</evidence>
<dbReference type="InterPro" id="IPR000070">
    <property type="entry name" value="Pectinesterase_cat"/>
</dbReference>
<evidence type="ECO:0000256" key="5">
    <source>
        <dbReference type="ARBA" id="ARBA00023085"/>
    </source>
</evidence>
<dbReference type="Proteomes" id="UP001058974">
    <property type="component" value="Chromosome 5"/>
</dbReference>
<evidence type="ECO:0000256" key="2">
    <source>
        <dbReference type="ARBA" id="ARBA00005184"/>
    </source>
</evidence>
<sequence>MVDPRRWEEMSGKGINKVTYVKFENVGPGSNMDGRVDWPGVRVLGNHNQALVFTASYFLDVDSWIPIRGDGESRTTPRNGVAIGNCESGVVPEGEVCVQCHFGFSGGPKGGGNQQGVSPPPPPPPPPAGNVEAPINGNGEGVTAGYGEGVAIGNCEGNDEGVAAGNGEGVADPDDEDCVGCCFGFSCGPKGDGESRTTPRNGVAAGNGEGGVIPKGEECVGCCFGFSYGPKGGRNQQGVSPPPPPLAGNVEAPINGNGEDVAVGNGEGNGEGVAVGNGEGNGEGVIAGNSEGVAAGNGEGVATRNGEGNDEGVAAGNGEGVADPEGEYCVGCCFGFSCGPKGGGNQQGVSPPHPPPPVSI</sequence>
<dbReference type="GO" id="GO:0042545">
    <property type="term" value="P:cell wall modification"/>
    <property type="evidence" value="ECO:0007669"/>
    <property type="project" value="InterPro"/>
</dbReference>
<feature type="compositionally biased region" description="Gly residues" evidence="6">
    <location>
        <begin position="267"/>
        <end position="285"/>
    </location>
</feature>
<comment type="pathway">
    <text evidence="2">Glycan metabolism; pectin degradation; 2-dehydro-3-deoxy-D-gluconate from pectin: step 1/5.</text>
</comment>
<dbReference type="GO" id="GO:0030599">
    <property type="term" value="F:pectinesterase activity"/>
    <property type="evidence" value="ECO:0007669"/>
    <property type="project" value="InterPro"/>
</dbReference>
<reference evidence="8 9" key="1">
    <citation type="journal article" date="2022" name="Nat. Genet.">
        <title>Improved pea reference genome and pan-genome highlight genomic features and evolutionary characteristics.</title>
        <authorList>
            <person name="Yang T."/>
            <person name="Liu R."/>
            <person name="Luo Y."/>
            <person name="Hu S."/>
            <person name="Wang D."/>
            <person name="Wang C."/>
            <person name="Pandey M.K."/>
            <person name="Ge S."/>
            <person name="Xu Q."/>
            <person name="Li N."/>
            <person name="Li G."/>
            <person name="Huang Y."/>
            <person name="Saxena R.K."/>
            <person name="Ji Y."/>
            <person name="Li M."/>
            <person name="Yan X."/>
            <person name="He Y."/>
            <person name="Liu Y."/>
            <person name="Wang X."/>
            <person name="Xiang C."/>
            <person name="Varshney R.K."/>
            <person name="Ding H."/>
            <person name="Gao S."/>
            <person name="Zong X."/>
        </authorList>
    </citation>
    <scope>NUCLEOTIDE SEQUENCE [LARGE SCALE GENOMIC DNA]</scope>
    <source>
        <strain evidence="8 9">cv. Zhongwan 6</strain>
    </source>
</reference>
<feature type="region of interest" description="Disordered" evidence="6">
    <location>
        <begin position="267"/>
        <end position="320"/>
    </location>
</feature>
<accession>A0A9D4X634</accession>
<proteinExistence type="predicted"/>
<feature type="domain" description="Pectinesterase catalytic" evidence="7">
    <location>
        <begin position="2"/>
        <end position="60"/>
    </location>
</feature>
<dbReference type="Pfam" id="PF01095">
    <property type="entry name" value="Pectinesterase"/>
    <property type="match status" value="1"/>
</dbReference>
<dbReference type="EMBL" id="JAMSHJ010000005">
    <property type="protein sequence ID" value="KAI5414282.1"/>
    <property type="molecule type" value="Genomic_DNA"/>
</dbReference>
<keyword evidence="4" id="KW-0378">Hydrolase</keyword>
<dbReference type="Gramene" id="Psat05G0842400-T1">
    <property type="protein sequence ID" value="KAI5414282.1"/>
    <property type="gene ID" value="KIW84_058424"/>
</dbReference>
<feature type="region of interest" description="Disordered" evidence="6">
    <location>
        <begin position="108"/>
        <end position="142"/>
    </location>
</feature>
<dbReference type="Gene3D" id="2.160.20.10">
    <property type="entry name" value="Single-stranded right-handed beta-helix, Pectin lyase-like"/>
    <property type="match status" value="1"/>
</dbReference>
<evidence type="ECO:0000313" key="9">
    <source>
        <dbReference type="Proteomes" id="UP001058974"/>
    </source>
</evidence>
<dbReference type="InterPro" id="IPR011050">
    <property type="entry name" value="Pectin_lyase_fold/virulence"/>
</dbReference>